<dbReference type="InterPro" id="IPR006593">
    <property type="entry name" value="Cyt_b561/ferric_Rdtase_TM"/>
</dbReference>
<dbReference type="RefSeq" id="XP_024371958.1">
    <property type="nucleotide sequence ID" value="XM_024516190.2"/>
</dbReference>
<name>A0A2K1KVZ6_PHYPA</name>
<evidence type="ECO:0000256" key="7">
    <source>
        <dbReference type="ARBA" id="ARBA00023136"/>
    </source>
</evidence>
<evidence type="ECO:0000256" key="4">
    <source>
        <dbReference type="ARBA" id="ARBA00022729"/>
    </source>
</evidence>
<dbReference type="EnsemblPlants" id="Pp3c3_25700V3.6">
    <property type="protein sequence ID" value="Pp3c3_25700V3.6"/>
    <property type="gene ID" value="Pp3c3_25700"/>
</dbReference>
<evidence type="ECO:0000256" key="10">
    <source>
        <dbReference type="SAM" id="Phobius"/>
    </source>
</evidence>
<feature type="transmembrane region" description="Helical" evidence="10">
    <location>
        <begin position="241"/>
        <end position="263"/>
    </location>
</feature>
<keyword evidence="6 10" id="KW-1133">Transmembrane helix</keyword>
<dbReference type="GO" id="GO:0016020">
    <property type="term" value="C:membrane"/>
    <property type="evidence" value="ECO:0007669"/>
    <property type="project" value="UniProtKB-SubCell"/>
</dbReference>
<dbReference type="CDD" id="cd08760">
    <property type="entry name" value="Cyt_b561_FRRS1_like"/>
    <property type="match status" value="1"/>
</dbReference>
<dbReference type="PANTHER" id="PTHR23130">
    <property type="entry name" value="CYTOCHROME B561 AND DOMON DOMAIN-CONTAINING PROTEIN"/>
    <property type="match status" value="1"/>
</dbReference>
<comment type="cofactor">
    <cofactor evidence="8">
        <name>heme b</name>
        <dbReference type="ChEBI" id="CHEBI:60344"/>
    </cofactor>
    <text evidence="8">Binds 2 heme b groups non-covalently.</text>
</comment>
<evidence type="ECO:0000256" key="1">
    <source>
        <dbReference type="ARBA" id="ARBA00004370"/>
    </source>
</evidence>
<feature type="binding site" description="axial binding residue" evidence="9">
    <location>
        <position position="315"/>
    </location>
    <ligand>
        <name>heme b</name>
        <dbReference type="ChEBI" id="CHEBI:60344"/>
        <label>1</label>
    </ligand>
    <ligandPart>
        <name>Fe</name>
        <dbReference type="ChEBI" id="CHEBI:18248"/>
    </ligandPart>
</feature>
<comment type="subcellular location">
    <subcellularLocation>
        <location evidence="1">Membrane</location>
    </subcellularLocation>
</comment>
<dbReference type="PANTHER" id="PTHR23130:SF199">
    <property type="entry name" value="CYTOCHROME B561 AND DOMON DOMAIN-CONTAINING PROTEIN"/>
    <property type="match status" value="1"/>
</dbReference>
<feature type="domain" description="Cytochrome b561" evidence="13">
    <location>
        <begin position="176"/>
        <end position="369"/>
    </location>
</feature>
<keyword evidence="16" id="KW-1185">Reference proteome</keyword>
<accession>A0A2K1KVZ6</accession>
<dbReference type="CDD" id="cd09629">
    <property type="entry name" value="DOMON_CIL1_like"/>
    <property type="match status" value="1"/>
</dbReference>
<dbReference type="Gramene" id="Pp3c3_25700V3.1">
    <property type="protein sequence ID" value="Pp3c3_25700V3.1"/>
    <property type="gene ID" value="Pp3c3_25700"/>
</dbReference>
<evidence type="ECO:0000256" key="11">
    <source>
        <dbReference type="SAM" id="SignalP"/>
    </source>
</evidence>
<dbReference type="STRING" id="3218.A0A2K1KVZ6"/>
<dbReference type="Gramene" id="Pp3c3_25700V3.2">
    <property type="protein sequence ID" value="Pp3c3_25700V3.2"/>
    <property type="gene ID" value="Pp3c3_25700"/>
</dbReference>
<evidence type="ECO:0000256" key="8">
    <source>
        <dbReference type="PIRNR" id="PIRNR037471"/>
    </source>
</evidence>
<dbReference type="Gramene" id="Pp3c3_25700V3.7">
    <property type="protein sequence ID" value="Pp3c3_25700V3.7"/>
    <property type="gene ID" value="Pp3c3_25700"/>
</dbReference>
<dbReference type="EnsemblPlants" id="Pp3c3_25700V3.4">
    <property type="protein sequence ID" value="Pp3c3_25700V3.4"/>
    <property type="gene ID" value="Pp3c3_25700"/>
</dbReference>
<keyword evidence="7 8" id="KW-0472">Membrane</keyword>
<dbReference type="PaxDb" id="3218-PP1S288_14V6.1"/>
<dbReference type="GeneID" id="112280565"/>
<dbReference type="Pfam" id="PF04526">
    <property type="entry name" value="DUF568"/>
    <property type="match status" value="1"/>
</dbReference>
<dbReference type="EnsemblPlants" id="Pp3c3_25700V3.1">
    <property type="protein sequence ID" value="Pp3c3_25700V3.1"/>
    <property type="gene ID" value="Pp3c3_25700"/>
</dbReference>
<feature type="transmembrane region" description="Helical" evidence="10">
    <location>
        <begin position="313"/>
        <end position="334"/>
    </location>
</feature>
<reference evidence="14 16" key="1">
    <citation type="journal article" date="2008" name="Science">
        <title>The Physcomitrella genome reveals evolutionary insights into the conquest of land by plants.</title>
        <authorList>
            <person name="Rensing S."/>
            <person name="Lang D."/>
            <person name="Zimmer A."/>
            <person name="Terry A."/>
            <person name="Salamov A."/>
            <person name="Shapiro H."/>
            <person name="Nishiyama T."/>
            <person name="Perroud P.-F."/>
            <person name="Lindquist E."/>
            <person name="Kamisugi Y."/>
            <person name="Tanahashi T."/>
            <person name="Sakakibara K."/>
            <person name="Fujita T."/>
            <person name="Oishi K."/>
            <person name="Shin-I T."/>
            <person name="Kuroki Y."/>
            <person name="Toyoda A."/>
            <person name="Suzuki Y."/>
            <person name="Hashimoto A."/>
            <person name="Yamaguchi K."/>
            <person name="Sugano A."/>
            <person name="Kohara Y."/>
            <person name="Fujiyama A."/>
            <person name="Anterola A."/>
            <person name="Aoki S."/>
            <person name="Ashton N."/>
            <person name="Barbazuk W.B."/>
            <person name="Barker E."/>
            <person name="Bennetzen J."/>
            <person name="Bezanilla M."/>
            <person name="Blankenship R."/>
            <person name="Cho S.H."/>
            <person name="Dutcher S."/>
            <person name="Estelle M."/>
            <person name="Fawcett J.A."/>
            <person name="Gundlach H."/>
            <person name="Hanada K."/>
            <person name="Heyl A."/>
            <person name="Hicks K.A."/>
            <person name="Hugh J."/>
            <person name="Lohr M."/>
            <person name="Mayer K."/>
            <person name="Melkozernov A."/>
            <person name="Murata T."/>
            <person name="Nelson D."/>
            <person name="Pils B."/>
            <person name="Prigge M."/>
            <person name="Reiss B."/>
            <person name="Renner T."/>
            <person name="Rombauts S."/>
            <person name="Rushton P."/>
            <person name="Sanderfoot A."/>
            <person name="Schween G."/>
            <person name="Shiu S.-H."/>
            <person name="Stueber K."/>
            <person name="Theodoulou F.L."/>
            <person name="Tu H."/>
            <person name="Van de Peer Y."/>
            <person name="Verrier P.J."/>
            <person name="Waters E."/>
            <person name="Wood A."/>
            <person name="Yang L."/>
            <person name="Cove D."/>
            <person name="Cuming A."/>
            <person name="Hasebe M."/>
            <person name="Lucas S."/>
            <person name="Mishler D.B."/>
            <person name="Reski R."/>
            <person name="Grigoriev I."/>
            <person name="Quatrano R.S."/>
            <person name="Boore J.L."/>
        </authorList>
    </citation>
    <scope>NUCLEOTIDE SEQUENCE [LARGE SCALE GENOMIC DNA]</scope>
    <source>
        <strain evidence="15 16">cv. Gransden 2004</strain>
    </source>
</reference>
<evidence type="ECO:0000256" key="3">
    <source>
        <dbReference type="ARBA" id="ARBA00022692"/>
    </source>
</evidence>
<dbReference type="Gramene" id="Pp3c3_25700V3.6">
    <property type="protein sequence ID" value="Pp3c3_25700V3.6"/>
    <property type="gene ID" value="Pp3c3_25700"/>
</dbReference>
<dbReference type="EMBL" id="ABEU02000003">
    <property type="protein sequence ID" value="PNR57967.1"/>
    <property type="molecule type" value="Genomic_DNA"/>
</dbReference>
<feature type="domain" description="DOMON" evidence="12">
    <location>
        <begin position="44"/>
        <end position="161"/>
    </location>
</feature>
<feature type="chain" id="PRO_5044576480" description="Cytochrome b561 and DOMON domain-containing protein" evidence="11">
    <location>
        <begin position="23"/>
        <end position="385"/>
    </location>
</feature>
<evidence type="ECO:0000313" key="15">
    <source>
        <dbReference type="EnsemblPlants" id="Pp3c3_25700V3.1"/>
    </source>
</evidence>
<dbReference type="InterPro" id="IPR005018">
    <property type="entry name" value="DOMON_domain"/>
</dbReference>
<dbReference type="PROSITE" id="PS50939">
    <property type="entry name" value="CYTOCHROME_B561"/>
    <property type="match status" value="1"/>
</dbReference>
<dbReference type="EnsemblPlants" id="Pp3c3_25700V3.3">
    <property type="protein sequence ID" value="Pp3c3_25700V3.3"/>
    <property type="gene ID" value="Pp3c3_25700"/>
</dbReference>
<keyword evidence="9" id="KW-0479">Metal-binding</keyword>
<reference evidence="14 16" key="2">
    <citation type="journal article" date="2018" name="Plant J.">
        <title>The Physcomitrella patens chromosome-scale assembly reveals moss genome structure and evolution.</title>
        <authorList>
            <person name="Lang D."/>
            <person name="Ullrich K.K."/>
            <person name="Murat F."/>
            <person name="Fuchs J."/>
            <person name="Jenkins J."/>
            <person name="Haas F.B."/>
            <person name="Piednoel M."/>
            <person name="Gundlach H."/>
            <person name="Van Bel M."/>
            <person name="Meyberg R."/>
            <person name="Vives C."/>
            <person name="Morata J."/>
            <person name="Symeonidi A."/>
            <person name="Hiss M."/>
            <person name="Muchero W."/>
            <person name="Kamisugi Y."/>
            <person name="Saleh O."/>
            <person name="Blanc G."/>
            <person name="Decker E.L."/>
            <person name="van Gessel N."/>
            <person name="Grimwood J."/>
            <person name="Hayes R.D."/>
            <person name="Graham S.W."/>
            <person name="Gunter L.E."/>
            <person name="McDaniel S.F."/>
            <person name="Hoernstein S.N.W."/>
            <person name="Larsson A."/>
            <person name="Li F.W."/>
            <person name="Perroud P.F."/>
            <person name="Phillips J."/>
            <person name="Ranjan P."/>
            <person name="Rokshar D.S."/>
            <person name="Rothfels C.J."/>
            <person name="Schneider L."/>
            <person name="Shu S."/>
            <person name="Stevenson D.W."/>
            <person name="Thummler F."/>
            <person name="Tillich M."/>
            <person name="Villarreal Aguilar J.C."/>
            <person name="Widiez T."/>
            <person name="Wong G.K."/>
            <person name="Wymore A."/>
            <person name="Zhang Y."/>
            <person name="Zimmer A.D."/>
            <person name="Quatrano R.S."/>
            <person name="Mayer K.F.X."/>
            <person name="Goodstein D."/>
            <person name="Casacuberta J.M."/>
            <person name="Vandepoele K."/>
            <person name="Reski R."/>
            <person name="Cuming A.C."/>
            <person name="Tuskan G.A."/>
            <person name="Maumus F."/>
            <person name="Salse J."/>
            <person name="Schmutz J."/>
            <person name="Rensing S.A."/>
        </authorList>
    </citation>
    <scope>NUCLEOTIDE SEQUENCE [LARGE SCALE GENOMIC DNA]</scope>
    <source>
        <strain evidence="15 16">cv. Gransden 2004</strain>
    </source>
</reference>
<feature type="binding site" description="axial binding residue" evidence="9">
    <location>
        <position position="246"/>
    </location>
    <ligand>
        <name>heme b</name>
        <dbReference type="ChEBI" id="CHEBI:60344"/>
        <label>1</label>
    </ligand>
    <ligandPart>
        <name>Fe</name>
        <dbReference type="ChEBI" id="CHEBI:18248"/>
    </ligandPart>
</feature>
<keyword evidence="5 8" id="KW-0249">Electron transport</keyword>
<keyword evidence="9" id="KW-0408">Iron</keyword>
<gene>
    <name evidence="15" type="primary">LOC112280565</name>
    <name evidence="14" type="ORF">PHYPA_004961</name>
</gene>
<dbReference type="PIRSF" id="PIRSF037471">
    <property type="entry name" value="UCP037471"/>
    <property type="match status" value="1"/>
</dbReference>
<dbReference type="OrthoDB" id="2419613at2759"/>
<keyword evidence="4 11" id="KW-0732">Signal</keyword>
<feature type="transmembrane region" description="Helical" evidence="10">
    <location>
        <begin position="211"/>
        <end position="229"/>
    </location>
</feature>
<evidence type="ECO:0000313" key="16">
    <source>
        <dbReference type="Proteomes" id="UP000006727"/>
    </source>
</evidence>
<dbReference type="Pfam" id="PF03188">
    <property type="entry name" value="Cytochrom_B561"/>
    <property type="match status" value="1"/>
</dbReference>
<dbReference type="InterPro" id="IPR017214">
    <property type="entry name" value="UCP037471"/>
</dbReference>
<evidence type="ECO:0000256" key="9">
    <source>
        <dbReference type="PIRSR" id="PIRSR037471-1"/>
    </source>
</evidence>
<dbReference type="Gramene" id="Pp3c3_25700V3.4">
    <property type="protein sequence ID" value="Pp3c3_25700V3.4"/>
    <property type="gene ID" value="Pp3c3_25700"/>
</dbReference>
<feature type="binding site" description="axial binding residue" evidence="9">
    <location>
        <position position="278"/>
    </location>
    <ligand>
        <name>heme b</name>
        <dbReference type="ChEBI" id="CHEBI:60344"/>
        <label>1</label>
    </ligand>
    <ligandPart>
        <name>Fe</name>
        <dbReference type="ChEBI" id="CHEBI:18248"/>
    </ligandPart>
</feature>
<protein>
    <recommendedName>
        <fullName evidence="8">Cytochrome b561 and DOMON domain-containing protein</fullName>
    </recommendedName>
</protein>
<keyword evidence="3 10" id="KW-0812">Transmembrane</keyword>
<dbReference type="SMART" id="SM00665">
    <property type="entry name" value="B561"/>
    <property type="match status" value="1"/>
</dbReference>
<dbReference type="EnsemblPlants" id="Pp3c3_25700V3.7">
    <property type="protein sequence ID" value="Pp3c3_25700V3.7"/>
    <property type="gene ID" value="Pp3c3_25700"/>
</dbReference>
<dbReference type="Gene3D" id="1.20.120.1770">
    <property type="match status" value="1"/>
</dbReference>
<organism evidence="14">
    <name type="scientific">Physcomitrium patens</name>
    <name type="common">Spreading-leaved earth moss</name>
    <name type="synonym">Physcomitrella patens</name>
    <dbReference type="NCBI Taxonomy" id="3218"/>
    <lineage>
        <taxon>Eukaryota</taxon>
        <taxon>Viridiplantae</taxon>
        <taxon>Streptophyta</taxon>
        <taxon>Embryophyta</taxon>
        <taxon>Bryophyta</taxon>
        <taxon>Bryophytina</taxon>
        <taxon>Bryopsida</taxon>
        <taxon>Funariidae</taxon>
        <taxon>Funariales</taxon>
        <taxon>Funariaceae</taxon>
        <taxon>Physcomitrium</taxon>
    </lineage>
</organism>
<evidence type="ECO:0000256" key="2">
    <source>
        <dbReference type="ARBA" id="ARBA00022448"/>
    </source>
</evidence>
<feature type="signal peptide" evidence="11">
    <location>
        <begin position="1"/>
        <end position="22"/>
    </location>
</feature>
<dbReference type="Proteomes" id="UP000006727">
    <property type="component" value="Chromosome 3"/>
</dbReference>
<dbReference type="RefSeq" id="XP_024371960.1">
    <property type="nucleotide sequence ID" value="XM_024516192.2"/>
</dbReference>
<sequence>MSSTWAWIVVVAILCLLQEASCTYQCGKGITDKVYDACTLLPALGASLAFTYNNSSNSIDFAFTEDLESASGWVAWGINPDGAQMVGTQALAAFSNNTGVSIRTYNVNGAVKGGVPLVPGTVSVAYSNYSAVVVGTTATITGTVLLKSGQLTSFNVVWNRGSEVDVATAALRSHSLTNADNLRSTLVIDMGTGQTLGGGEIPNKRLKDIHGIINAISWGILLPIGIMAARYLRPFEFADPAWFYLHVFCQVTGYAGGTAGWVLGLRLQKFANPIKYYHRNLGISIWALATFQVLAAILLRPKPKTKHRPLWNAIHHVTGFAIIILAIINIFEGIDLLGADNWKRVYITILIVIGLVAFVLELITWFHWLQKKERKRKHSSLVGDS</sequence>
<dbReference type="OMA" id="WPIVIKR"/>
<feature type="binding site" description="axial binding residue" evidence="9">
    <location>
        <position position="210"/>
    </location>
    <ligand>
        <name>heme b</name>
        <dbReference type="ChEBI" id="CHEBI:60344"/>
        <label>1</label>
    </ligand>
    <ligandPart>
        <name>Fe</name>
        <dbReference type="ChEBI" id="CHEBI:18248"/>
    </ligandPart>
</feature>
<evidence type="ECO:0000256" key="5">
    <source>
        <dbReference type="ARBA" id="ARBA00022982"/>
    </source>
</evidence>
<evidence type="ECO:0000259" key="13">
    <source>
        <dbReference type="PROSITE" id="PS50939"/>
    </source>
</evidence>
<feature type="transmembrane region" description="Helical" evidence="10">
    <location>
        <begin position="346"/>
        <end position="369"/>
    </location>
</feature>
<dbReference type="RefSeq" id="XP_024371959.1">
    <property type="nucleotide sequence ID" value="XM_024516191.2"/>
</dbReference>
<reference evidence="15" key="3">
    <citation type="submission" date="2020-12" db="UniProtKB">
        <authorList>
            <consortium name="EnsemblPlants"/>
        </authorList>
    </citation>
    <scope>IDENTIFICATION</scope>
</reference>
<dbReference type="RefSeq" id="XP_024371961.1">
    <property type="nucleotide sequence ID" value="XM_024516193.2"/>
</dbReference>
<dbReference type="Gramene" id="Pp3c3_25700V3.5">
    <property type="protein sequence ID" value="Pp3c3_25700V3.5"/>
    <property type="gene ID" value="Pp3c3_25700"/>
</dbReference>
<evidence type="ECO:0000256" key="6">
    <source>
        <dbReference type="ARBA" id="ARBA00022989"/>
    </source>
</evidence>
<dbReference type="InterPro" id="IPR045265">
    <property type="entry name" value="AIR12_DOMON"/>
</dbReference>
<dbReference type="GO" id="GO:0046872">
    <property type="term" value="F:metal ion binding"/>
    <property type="evidence" value="ECO:0007669"/>
    <property type="project" value="UniProtKB-KW"/>
</dbReference>
<dbReference type="Gramene" id="Pp3c3_25700V3.3">
    <property type="protein sequence ID" value="Pp3c3_25700V3.3"/>
    <property type="gene ID" value="Pp3c3_25700"/>
</dbReference>
<dbReference type="EnsemblPlants" id="Pp3c3_25700V3.2">
    <property type="protein sequence ID" value="Pp3c3_25700V3.2"/>
    <property type="gene ID" value="Pp3c3_25700"/>
</dbReference>
<dbReference type="AlphaFoldDB" id="A0A2K1KVZ6"/>
<dbReference type="RefSeq" id="XP_024371962.1">
    <property type="nucleotide sequence ID" value="XM_024516194.2"/>
</dbReference>
<evidence type="ECO:0000313" key="14">
    <source>
        <dbReference type="EMBL" id="PNR57967.1"/>
    </source>
</evidence>
<evidence type="ECO:0000259" key="12">
    <source>
        <dbReference type="PROSITE" id="PS50836"/>
    </source>
</evidence>
<feature type="transmembrane region" description="Helical" evidence="10">
    <location>
        <begin position="283"/>
        <end position="301"/>
    </location>
</feature>
<dbReference type="PROSITE" id="PS50836">
    <property type="entry name" value="DOMON"/>
    <property type="match status" value="1"/>
</dbReference>
<keyword evidence="2 8" id="KW-0813">Transport</keyword>
<proteinExistence type="predicted"/>
<dbReference type="EnsemblPlants" id="Pp3c3_25700V3.5">
    <property type="protein sequence ID" value="Pp3c3_25700V3.5"/>
    <property type="gene ID" value="Pp3c3_25700"/>
</dbReference>